<evidence type="ECO:0000256" key="1">
    <source>
        <dbReference type="SAM" id="MobiDB-lite"/>
    </source>
</evidence>
<dbReference type="PATRIC" id="fig|146537.3.peg.992"/>
<keyword evidence="4" id="KW-1185">Reference proteome</keyword>
<dbReference type="InterPro" id="IPR011051">
    <property type="entry name" value="RmlC_Cupin_sf"/>
</dbReference>
<sequence>MTYIIHPGDRPEGRRGFEIVLSSKMTDGAASLVETRQGPAWSGPPLHTHAESTETYFVVSGKLIVQVDDEVVELGPSAMAHITVGTRHTWATPPGEGAHFLTLHMPGGYEDYHPTALQAEKDNGGPLTQEDLFKIAARFDWRPAGEQPMRLTPDGRLVPAAQADDEAARLREEWLKANDRPIEIQPIHEDGFYDKADKADKAEAEQNA</sequence>
<evidence type="ECO:0000313" key="3">
    <source>
        <dbReference type="EMBL" id="GAP46206.1"/>
    </source>
</evidence>
<dbReference type="Gene3D" id="2.60.120.10">
    <property type="entry name" value="Jelly Rolls"/>
    <property type="match status" value="1"/>
</dbReference>
<dbReference type="InterPro" id="IPR014710">
    <property type="entry name" value="RmlC-like_jellyroll"/>
</dbReference>
<dbReference type="PANTHER" id="PTHR36440:SF1">
    <property type="entry name" value="PUTATIVE (AFU_ORTHOLOGUE AFUA_8G07350)-RELATED"/>
    <property type="match status" value="1"/>
</dbReference>
<dbReference type="OrthoDB" id="9791637at2"/>
<accession>A0A0K8PE81</accession>
<dbReference type="Pfam" id="PF07883">
    <property type="entry name" value="Cupin_2"/>
    <property type="match status" value="1"/>
</dbReference>
<dbReference type="InterPro" id="IPR053146">
    <property type="entry name" value="QDO-like"/>
</dbReference>
<dbReference type="SUPFAM" id="SSF51182">
    <property type="entry name" value="RmlC-like cupins"/>
    <property type="match status" value="1"/>
</dbReference>
<dbReference type="PANTHER" id="PTHR36440">
    <property type="entry name" value="PUTATIVE (AFU_ORTHOLOGUE AFUA_8G07350)-RELATED"/>
    <property type="match status" value="1"/>
</dbReference>
<gene>
    <name evidence="3" type="ORF">SAZU_0943</name>
</gene>
<protein>
    <recommendedName>
        <fullName evidence="2">Cupin type-2 domain-containing protein</fullName>
    </recommendedName>
</protein>
<reference evidence="3" key="1">
    <citation type="journal article" date="2015" name="Genome Announc.">
        <title>Draft Genome Sequence of Thiostrepton-Producing Streptomyces azureus ATCC 14921.</title>
        <authorList>
            <person name="Sakihara K."/>
            <person name="Maeda J."/>
            <person name="Tashiro K."/>
            <person name="Fujino Y."/>
            <person name="Kuhara S."/>
            <person name="Ohshima T."/>
            <person name="Ogata S."/>
            <person name="Doi K."/>
        </authorList>
    </citation>
    <scope>NUCLEOTIDE SEQUENCE [LARGE SCALE GENOMIC DNA]</scope>
    <source>
        <strain evidence="3">ATCC14921</strain>
    </source>
</reference>
<dbReference type="Proteomes" id="UP000053859">
    <property type="component" value="Unassembled WGS sequence"/>
</dbReference>
<dbReference type="EMBL" id="DF968205">
    <property type="protein sequence ID" value="GAP46206.1"/>
    <property type="molecule type" value="Genomic_DNA"/>
</dbReference>
<evidence type="ECO:0000313" key="4">
    <source>
        <dbReference type="Proteomes" id="UP000053859"/>
    </source>
</evidence>
<dbReference type="AlphaFoldDB" id="A0A0K8PE81"/>
<proteinExistence type="predicted"/>
<feature type="domain" description="Cupin type-2" evidence="2">
    <location>
        <begin position="43"/>
        <end position="102"/>
    </location>
</feature>
<dbReference type="InterPro" id="IPR013096">
    <property type="entry name" value="Cupin_2"/>
</dbReference>
<dbReference type="RefSeq" id="WP_059415147.1">
    <property type="nucleotide sequence ID" value="NZ_DF968205.1"/>
</dbReference>
<name>A0A0K8PE81_STRAJ</name>
<evidence type="ECO:0000259" key="2">
    <source>
        <dbReference type="Pfam" id="PF07883"/>
    </source>
</evidence>
<feature type="region of interest" description="Disordered" evidence="1">
    <location>
        <begin position="186"/>
        <end position="208"/>
    </location>
</feature>
<organism evidence="3 4">
    <name type="scientific">Streptomyces azureus</name>
    <dbReference type="NCBI Taxonomy" id="146537"/>
    <lineage>
        <taxon>Bacteria</taxon>
        <taxon>Bacillati</taxon>
        <taxon>Actinomycetota</taxon>
        <taxon>Actinomycetes</taxon>
        <taxon>Kitasatosporales</taxon>
        <taxon>Streptomycetaceae</taxon>
        <taxon>Streptomyces</taxon>
    </lineage>
</organism>